<evidence type="ECO:0000313" key="2">
    <source>
        <dbReference type="Proteomes" id="UP000799438"/>
    </source>
</evidence>
<dbReference type="RefSeq" id="XP_033400659.1">
    <property type="nucleotide sequence ID" value="XM_033542936.1"/>
</dbReference>
<keyword evidence="2" id="KW-1185">Reference proteome</keyword>
<organism evidence="1 2">
    <name type="scientific">Aplosporella prunicola CBS 121167</name>
    <dbReference type="NCBI Taxonomy" id="1176127"/>
    <lineage>
        <taxon>Eukaryota</taxon>
        <taxon>Fungi</taxon>
        <taxon>Dikarya</taxon>
        <taxon>Ascomycota</taxon>
        <taxon>Pezizomycotina</taxon>
        <taxon>Dothideomycetes</taxon>
        <taxon>Dothideomycetes incertae sedis</taxon>
        <taxon>Botryosphaeriales</taxon>
        <taxon>Aplosporellaceae</taxon>
        <taxon>Aplosporella</taxon>
    </lineage>
</organism>
<dbReference type="AlphaFoldDB" id="A0A6A6BQ59"/>
<sequence length="145" mass="16592">MTGHSGPIHPRIPERYYGETATFAGLFVLVDIPTHMLDEMLSEVNTLLDIPSIWLATSTRADVQVPTKELHPSITTTPLDPAWRSPFIDMHIPDIIRFLKALHLDPTAEFDRRHFLTIDEECVSEGIRWLKGYRIEGDLDEVENE</sequence>
<dbReference type="OrthoDB" id="5301876at2759"/>
<protein>
    <submittedName>
        <fullName evidence="1">Uncharacterized protein</fullName>
    </submittedName>
</protein>
<dbReference type="EMBL" id="ML995478">
    <property type="protein sequence ID" value="KAF2144947.1"/>
    <property type="molecule type" value="Genomic_DNA"/>
</dbReference>
<dbReference type="Proteomes" id="UP000799438">
    <property type="component" value="Unassembled WGS sequence"/>
</dbReference>
<gene>
    <name evidence="1" type="ORF">K452DRAFT_305900</name>
</gene>
<reference evidence="1" key="1">
    <citation type="journal article" date="2020" name="Stud. Mycol.">
        <title>101 Dothideomycetes genomes: a test case for predicting lifestyles and emergence of pathogens.</title>
        <authorList>
            <person name="Haridas S."/>
            <person name="Albert R."/>
            <person name="Binder M."/>
            <person name="Bloem J."/>
            <person name="Labutti K."/>
            <person name="Salamov A."/>
            <person name="Andreopoulos B."/>
            <person name="Baker S."/>
            <person name="Barry K."/>
            <person name="Bills G."/>
            <person name="Bluhm B."/>
            <person name="Cannon C."/>
            <person name="Castanera R."/>
            <person name="Culley D."/>
            <person name="Daum C."/>
            <person name="Ezra D."/>
            <person name="Gonzalez J."/>
            <person name="Henrissat B."/>
            <person name="Kuo A."/>
            <person name="Liang C."/>
            <person name="Lipzen A."/>
            <person name="Lutzoni F."/>
            <person name="Magnuson J."/>
            <person name="Mondo S."/>
            <person name="Nolan M."/>
            <person name="Ohm R."/>
            <person name="Pangilinan J."/>
            <person name="Park H.-J."/>
            <person name="Ramirez L."/>
            <person name="Alfaro M."/>
            <person name="Sun H."/>
            <person name="Tritt A."/>
            <person name="Yoshinaga Y."/>
            <person name="Zwiers L.-H."/>
            <person name="Turgeon B."/>
            <person name="Goodwin S."/>
            <person name="Spatafora J."/>
            <person name="Crous P."/>
            <person name="Grigoriev I."/>
        </authorList>
    </citation>
    <scope>NUCLEOTIDE SEQUENCE</scope>
    <source>
        <strain evidence="1">CBS 121167</strain>
    </source>
</reference>
<evidence type="ECO:0000313" key="1">
    <source>
        <dbReference type="EMBL" id="KAF2144947.1"/>
    </source>
</evidence>
<name>A0A6A6BQ59_9PEZI</name>
<proteinExistence type="predicted"/>
<accession>A0A6A6BQ59</accession>
<dbReference type="GeneID" id="54300433"/>